<dbReference type="HAMAP" id="MF_01416">
    <property type="entry name" value="ATP_synth_delta_bact"/>
    <property type="match status" value="1"/>
</dbReference>
<name>A0AAW1RY18_9CHLO</name>
<accession>A0AAW1RY18</accession>
<evidence type="ECO:0000256" key="5">
    <source>
        <dbReference type="ARBA" id="ARBA00023065"/>
    </source>
</evidence>
<protein>
    <submittedName>
        <fullName evidence="8">Uncharacterized protein</fullName>
    </submittedName>
</protein>
<evidence type="ECO:0000256" key="6">
    <source>
        <dbReference type="ARBA" id="ARBA00023136"/>
    </source>
</evidence>
<dbReference type="InterPro" id="IPR026015">
    <property type="entry name" value="ATP_synth_OSCP/delta_N_sf"/>
</dbReference>
<dbReference type="NCBIfam" id="TIGR01145">
    <property type="entry name" value="ATP_synt_delta"/>
    <property type="match status" value="1"/>
</dbReference>
<comment type="similarity">
    <text evidence="2">Belongs to the ATPase delta chain family.</text>
</comment>
<dbReference type="SUPFAM" id="SSF47928">
    <property type="entry name" value="N-terminal domain of the delta subunit of the F1F0-ATP synthase"/>
    <property type="match status" value="1"/>
</dbReference>
<evidence type="ECO:0000256" key="4">
    <source>
        <dbReference type="ARBA" id="ARBA00022781"/>
    </source>
</evidence>
<dbReference type="PROSITE" id="PS00389">
    <property type="entry name" value="ATPASE_DELTA"/>
    <property type="match status" value="1"/>
</dbReference>
<gene>
    <name evidence="8" type="ORF">WJX74_009793</name>
</gene>
<dbReference type="EMBL" id="JALJOS010000006">
    <property type="protein sequence ID" value="KAK9838016.1"/>
    <property type="molecule type" value="Genomic_DNA"/>
</dbReference>
<evidence type="ECO:0000313" key="8">
    <source>
        <dbReference type="EMBL" id="KAK9838016.1"/>
    </source>
</evidence>
<dbReference type="PRINTS" id="PR00125">
    <property type="entry name" value="ATPASEDELTA"/>
</dbReference>
<dbReference type="Pfam" id="PF00213">
    <property type="entry name" value="OSCP"/>
    <property type="match status" value="1"/>
</dbReference>
<evidence type="ECO:0000256" key="2">
    <source>
        <dbReference type="ARBA" id="ARBA00007046"/>
    </source>
</evidence>
<dbReference type="GO" id="GO:0046933">
    <property type="term" value="F:proton-transporting ATP synthase activity, rotational mechanism"/>
    <property type="evidence" value="ECO:0007669"/>
    <property type="project" value="InterPro"/>
</dbReference>
<dbReference type="Gene3D" id="1.10.520.20">
    <property type="entry name" value="N-terminal domain of the delta subunit of the F1F0-ATP synthase"/>
    <property type="match status" value="1"/>
</dbReference>
<keyword evidence="7" id="KW-0066">ATP synthesis</keyword>
<dbReference type="AlphaFoldDB" id="A0AAW1RY18"/>
<organism evidence="8 9">
    <name type="scientific">Apatococcus lobatus</name>
    <dbReference type="NCBI Taxonomy" id="904363"/>
    <lineage>
        <taxon>Eukaryota</taxon>
        <taxon>Viridiplantae</taxon>
        <taxon>Chlorophyta</taxon>
        <taxon>core chlorophytes</taxon>
        <taxon>Trebouxiophyceae</taxon>
        <taxon>Chlorellales</taxon>
        <taxon>Chlorellaceae</taxon>
        <taxon>Apatococcus</taxon>
    </lineage>
</organism>
<reference evidence="8 9" key="1">
    <citation type="journal article" date="2024" name="Nat. Commun.">
        <title>Phylogenomics reveals the evolutionary origins of lichenization in chlorophyte algae.</title>
        <authorList>
            <person name="Puginier C."/>
            <person name="Libourel C."/>
            <person name="Otte J."/>
            <person name="Skaloud P."/>
            <person name="Haon M."/>
            <person name="Grisel S."/>
            <person name="Petersen M."/>
            <person name="Berrin J.G."/>
            <person name="Delaux P.M."/>
            <person name="Dal Grande F."/>
            <person name="Keller J."/>
        </authorList>
    </citation>
    <scope>NUCLEOTIDE SEQUENCE [LARGE SCALE GENOMIC DNA]</scope>
    <source>
        <strain evidence="8 9">SAG 2145</strain>
    </source>
</reference>
<keyword evidence="9" id="KW-1185">Reference proteome</keyword>
<keyword evidence="5" id="KW-0406">Ion transport</keyword>
<evidence type="ECO:0000256" key="7">
    <source>
        <dbReference type="ARBA" id="ARBA00023310"/>
    </source>
</evidence>
<keyword evidence="4" id="KW-0375">Hydrogen ion transport</keyword>
<dbReference type="PANTHER" id="PTHR11910">
    <property type="entry name" value="ATP SYNTHASE DELTA CHAIN"/>
    <property type="match status" value="1"/>
</dbReference>
<comment type="caution">
    <text evidence="8">The sequence shown here is derived from an EMBL/GenBank/DDBJ whole genome shotgun (WGS) entry which is preliminary data.</text>
</comment>
<evidence type="ECO:0000256" key="3">
    <source>
        <dbReference type="ARBA" id="ARBA00022448"/>
    </source>
</evidence>
<comment type="subcellular location">
    <subcellularLocation>
        <location evidence="1">Membrane</location>
    </subcellularLocation>
</comment>
<dbReference type="Proteomes" id="UP001438707">
    <property type="component" value="Unassembled WGS sequence"/>
</dbReference>
<dbReference type="InterPro" id="IPR020781">
    <property type="entry name" value="ATPase_OSCP/d_CS"/>
</dbReference>
<keyword evidence="6" id="KW-0472">Membrane</keyword>
<dbReference type="GO" id="GO:0016020">
    <property type="term" value="C:membrane"/>
    <property type="evidence" value="ECO:0007669"/>
    <property type="project" value="UniProtKB-SubCell"/>
</dbReference>
<evidence type="ECO:0000313" key="9">
    <source>
        <dbReference type="Proteomes" id="UP001438707"/>
    </source>
</evidence>
<sequence>MENLGRSSHGCSHFQDAFDLPAPRCWLSIMAAQIVAGPMSALRPVRATAGRSFFRGQSLRAAAPRVARQQRQLTTMRFLYDAVGAQYAAALVDLAQEKNNLDAVHADVDALSTLLRESPDVKNFLDNPIITPEKKRNVIQSIAKEAGLNPDTVTFLNLVLDKDRLVALEEICESFEKRYCQLTDTQVAVVRSPSKLEQEQTFLVAKKLQELTGSKNIKMKPVIDESLIAGFIIEYGSSQIDMSVKGQLDKISQELENASFAF</sequence>
<evidence type="ECO:0000256" key="1">
    <source>
        <dbReference type="ARBA" id="ARBA00004370"/>
    </source>
</evidence>
<dbReference type="InterPro" id="IPR000711">
    <property type="entry name" value="ATPase_OSCP/dsu"/>
</dbReference>
<keyword evidence="3" id="KW-0813">Transport</keyword>
<proteinExistence type="inferred from homology"/>